<sequence>MKLPGSRPDVLRTRSSSGPSPVGGSFGGTDSQKIMALDDFELQAVYYNMACAHSRLGNIAESIANLENSFKNGFDNYSTVRGDPDLDPIKKDRDFEKLMETYDGKGFFNPFGLFGSKK</sequence>
<name>A0A1E7FTE2_9STRA</name>
<keyword evidence="3" id="KW-1185">Reference proteome</keyword>
<evidence type="ECO:0000313" key="3">
    <source>
        <dbReference type="Proteomes" id="UP000095751"/>
    </source>
</evidence>
<proteinExistence type="predicted"/>
<evidence type="ECO:0000256" key="1">
    <source>
        <dbReference type="SAM" id="MobiDB-lite"/>
    </source>
</evidence>
<reference evidence="2 3" key="1">
    <citation type="submission" date="2016-09" db="EMBL/GenBank/DDBJ databases">
        <title>Extensive genetic diversity and differential bi-allelic expression allows diatom success in the polar Southern Ocean.</title>
        <authorList>
            <consortium name="DOE Joint Genome Institute"/>
            <person name="Mock T."/>
            <person name="Otillar R.P."/>
            <person name="Strauss J."/>
            <person name="Dupont C."/>
            <person name="Frickenhaus S."/>
            <person name="Maumus F."/>
            <person name="Mcmullan M."/>
            <person name="Sanges R."/>
            <person name="Schmutz J."/>
            <person name="Toseland A."/>
            <person name="Valas R."/>
            <person name="Veluchamy A."/>
            <person name="Ward B.J."/>
            <person name="Allen A."/>
            <person name="Barry K."/>
            <person name="Falciatore A."/>
            <person name="Ferrante M."/>
            <person name="Fortunato A.E."/>
            <person name="Gloeckner G."/>
            <person name="Gruber A."/>
            <person name="Hipkin R."/>
            <person name="Janech M."/>
            <person name="Kroth P."/>
            <person name="Leese F."/>
            <person name="Lindquist E."/>
            <person name="Lyon B.R."/>
            <person name="Martin J."/>
            <person name="Mayer C."/>
            <person name="Parker M."/>
            <person name="Quesneville H."/>
            <person name="Raymond J."/>
            <person name="Uhlig C."/>
            <person name="Valentin K.U."/>
            <person name="Worden A.Z."/>
            <person name="Armbrust E.V."/>
            <person name="Bowler C."/>
            <person name="Green B."/>
            <person name="Moulton V."/>
            <person name="Van Oosterhout C."/>
            <person name="Grigoriev I."/>
        </authorList>
    </citation>
    <scope>NUCLEOTIDE SEQUENCE [LARGE SCALE GENOMIC DNA]</scope>
    <source>
        <strain evidence="2 3">CCMP1102</strain>
    </source>
</reference>
<evidence type="ECO:0000313" key="2">
    <source>
        <dbReference type="EMBL" id="OEU21083.1"/>
    </source>
</evidence>
<dbReference type="OrthoDB" id="439127at2759"/>
<dbReference type="NCBIfam" id="NF047558">
    <property type="entry name" value="TPR_END_plus"/>
    <property type="match status" value="1"/>
</dbReference>
<dbReference type="AlphaFoldDB" id="A0A1E7FTE2"/>
<dbReference type="EMBL" id="KV784354">
    <property type="protein sequence ID" value="OEU21083.1"/>
    <property type="molecule type" value="Genomic_DNA"/>
</dbReference>
<accession>A0A1E7FTE2</accession>
<dbReference type="InParanoid" id="A0A1E7FTE2"/>
<dbReference type="Proteomes" id="UP000095751">
    <property type="component" value="Unassembled WGS sequence"/>
</dbReference>
<protein>
    <submittedName>
        <fullName evidence="2">Uncharacterized protein</fullName>
    </submittedName>
</protein>
<organism evidence="2 3">
    <name type="scientific">Fragilariopsis cylindrus CCMP1102</name>
    <dbReference type="NCBI Taxonomy" id="635003"/>
    <lineage>
        <taxon>Eukaryota</taxon>
        <taxon>Sar</taxon>
        <taxon>Stramenopiles</taxon>
        <taxon>Ochrophyta</taxon>
        <taxon>Bacillariophyta</taxon>
        <taxon>Bacillariophyceae</taxon>
        <taxon>Bacillariophycidae</taxon>
        <taxon>Bacillariales</taxon>
        <taxon>Bacillariaceae</taxon>
        <taxon>Fragilariopsis</taxon>
    </lineage>
</organism>
<gene>
    <name evidence="2" type="ORF">FRACYDRAFT_180571</name>
</gene>
<feature type="region of interest" description="Disordered" evidence="1">
    <location>
        <begin position="1"/>
        <end position="29"/>
    </location>
</feature>
<dbReference type="KEGG" id="fcy:FRACYDRAFT_180571"/>